<name>A0A0F6IBN2_LEPIR</name>
<dbReference type="InterPro" id="IPR050179">
    <property type="entry name" value="Trans_hexapeptide_repeat"/>
</dbReference>
<organism evidence="5 6">
    <name type="scientific">Leptospira interrogans str. FPW1039</name>
    <dbReference type="NCBI Taxonomy" id="1193040"/>
    <lineage>
        <taxon>Bacteria</taxon>
        <taxon>Pseudomonadati</taxon>
        <taxon>Spirochaetota</taxon>
        <taxon>Spirochaetia</taxon>
        <taxon>Leptospirales</taxon>
        <taxon>Leptospiraceae</taxon>
        <taxon>Leptospira</taxon>
    </lineage>
</organism>
<evidence type="ECO:0000256" key="3">
    <source>
        <dbReference type="ARBA" id="ARBA00022737"/>
    </source>
</evidence>
<evidence type="ECO:0000256" key="4">
    <source>
        <dbReference type="ARBA" id="ARBA00023315"/>
    </source>
</evidence>
<evidence type="ECO:0000256" key="2">
    <source>
        <dbReference type="ARBA" id="ARBA00022679"/>
    </source>
</evidence>
<dbReference type="CDD" id="cd03349">
    <property type="entry name" value="LbH_XAT"/>
    <property type="match status" value="1"/>
</dbReference>
<dbReference type="Pfam" id="PF00132">
    <property type="entry name" value="Hexapep"/>
    <property type="match status" value="1"/>
</dbReference>
<evidence type="ECO:0000313" key="5">
    <source>
        <dbReference type="EMBL" id="EMJ35457.1"/>
    </source>
</evidence>
<dbReference type="SUPFAM" id="SSF51161">
    <property type="entry name" value="Trimeric LpxA-like enzymes"/>
    <property type="match status" value="1"/>
</dbReference>
<accession>A0A0F6IBN2</accession>
<dbReference type="AlphaFoldDB" id="A0A0F6IBN2"/>
<sequence length="107" mass="11977">MPKPGDFPDKGDTIIGNDVWIGTNAIILPGIKIGDGAIIGAYSVVARDVPAYTIVTGNPSQVIRERFSPEVKEKLLKLKWWDWTPQKITDSLEFLTTLDFKKLDEFD</sequence>
<dbReference type="InterPro" id="IPR011004">
    <property type="entry name" value="Trimer_LpxA-like_sf"/>
</dbReference>
<proteinExistence type="inferred from homology"/>
<keyword evidence="4" id="KW-0012">Acyltransferase</keyword>
<dbReference type="GO" id="GO:0016746">
    <property type="term" value="F:acyltransferase activity"/>
    <property type="evidence" value="ECO:0007669"/>
    <property type="project" value="UniProtKB-KW"/>
</dbReference>
<protein>
    <submittedName>
        <fullName evidence="5">Transferase hexapeptide repeat protein</fullName>
    </submittedName>
</protein>
<dbReference type="PANTHER" id="PTHR43300">
    <property type="entry name" value="ACETYLTRANSFERASE"/>
    <property type="match status" value="1"/>
</dbReference>
<dbReference type="InterPro" id="IPR018357">
    <property type="entry name" value="Hexapep_transf_CS"/>
</dbReference>
<dbReference type="Proteomes" id="UP000012164">
    <property type="component" value="Unassembled WGS sequence"/>
</dbReference>
<reference evidence="5 6" key="1">
    <citation type="submission" date="2013-01" db="EMBL/GenBank/DDBJ databases">
        <authorList>
            <person name="Harkins D.M."/>
            <person name="Durkin A.S."/>
            <person name="Brinkac L.M."/>
            <person name="Haft D.H."/>
            <person name="Selengut J.D."/>
            <person name="Sanka R."/>
            <person name="DePew J."/>
            <person name="Purushe J."/>
            <person name="Peacock S.J."/>
            <person name="Thaipadungpanit J."/>
            <person name="Wuthiekanun V.W."/>
            <person name="Day N.P."/>
            <person name="Vinetz J.M."/>
            <person name="Sutton G.G."/>
            <person name="Nierman W.C."/>
            <person name="Fouts D.E."/>
        </authorList>
    </citation>
    <scope>NUCLEOTIDE SEQUENCE [LARGE SCALE GENOMIC DNA]</scope>
    <source>
        <strain evidence="5 6">FPW1039</strain>
    </source>
</reference>
<keyword evidence="2 5" id="KW-0808">Transferase</keyword>
<evidence type="ECO:0000256" key="1">
    <source>
        <dbReference type="ARBA" id="ARBA00007274"/>
    </source>
</evidence>
<gene>
    <name evidence="5" type="ORF">LEP1GSC079_4626</name>
</gene>
<keyword evidence="3" id="KW-0677">Repeat</keyword>
<dbReference type="PROSITE" id="PS00101">
    <property type="entry name" value="HEXAPEP_TRANSFERASES"/>
    <property type="match status" value="1"/>
</dbReference>
<comment type="similarity">
    <text evidence="1">Belongs to the transferase hexapeptide repeat family.</text>
</comment>
<dbReference type="InterPro" id="IPR001451">
    <property type="entry name" value="Hexapep"/>
</dbReference>
<evidence type="ECO:0000313" key="6">
    <source>
        <dbReference type="Proteomes" id="UP000012164"/>
    </source>
</evidence>
<dbReference type="PANTHER" id="PTHR43300:SF11">
    <property type="entry name" value="ACETYLTRANSFERASE RV3034C-RELATED"/>
    <property type="match status" value="1"/>
</dbReference>
<comment type="caution">
    <text evidence="5">The sequence shown here is derived from an EMBL/GenBank/DDBJ whole genome shotgun (WGS) entry which is preliminary data.</text>
</comment>
<dbReference type="Gene3D" id="2.160.10.10">
    <property type="entry name" value="Hexapeptide repeat proteins"/>
    <property type="match status" value="1"/>
</dbReference>
<dbReference type="EMBL" id="AKWR02000171">
    <property type="protein sequence ID" value="EMJ35457.1"/>
    <property type="molecule type" value="Genomic_DNA"/>
</dbReference>